<dbReference type="Proteomes" id="UP000280307">
    <property type="component" value="Unassembled WGS sequence"/>
</dbReference>
<evidence type="ECO:0000313" key="1">
    <source>
        <dbReference type="EMBL" id="RRR66080.1"/>
    </source>
</evidence>
<name>A0A426TRI0_9CHLR</name>
<dbReference type="EMBL" id="RSAS01000888">
    <property type="protein sequence ID" value="RRR66080.1"/>
    <property type="molecule type" value="Genomic_DNA"/>
</dbReference>
<accession>A0A426TRI0</accession>
<sequence length="345" mass="39347">MTTLLEQFLRDYTEAADGVWDEIEPQVYDVLWSEQEAPLRLTFDPEALPEHPTAQLLTFGLPLLDDLLAAAHVRGQMAQVYYDALNLQPYRLEQQVQRDLSVPAGTTLELAPPRASYVAHTIFWFEASYLGDEKTQAILSAALDRHYGRLVRHLDPLLSEEGLSEERRWPFPDATALPLTDAYHLARERVVRSVIVEANSQQRFRQSQATREIARMERYFADMAEELKERMAKAQAKGEAIAPLQQRQAALEREAATRIDELRRKAGVRAQLRLRNILTLHIPRFFLRAHLQGPKLPSTPELKASWDPLTEKTDALACPRCTQPTYALLFERRMGLHCPACEAAV</sequence>
<reference evidence="1 2" key="1">
    <citation type="submission" date="2018-12" db="EMBL/GenBank/DDBJ databases">
        <title>Genome Sequence of Candidatus Viridilinea halotolerans isolated from saline sulfide-rich spring.</title>
        <authorList>
            <person name="Grouzdev D.S."/>
            <person name="Burganskaya E.I."/>
            <person name="Krutkina M.S."/>
            <person name="Sukhacheva M.V."/>
            <person name="Gorlenko V.M."/>
        </authorList>
    </citation>
    <scope>NUCLEOTIDE SEQUENCE [LARGE SCALE GENOMIC DNA]</scope>
    <source>
        <strain evidence="1">Chok-6</strain>
    </source>
</reference>
<dbReference type="AlphaFoldDB" id="A0A426TRI0"/>
<proteinExistence type="predicted"/>
<evidence type="ECO:0000313" key="2">
    <source>
        <dbReference type="Proteomes" id="UP000280307"/>
    </source>
</evidence>
<comment type="caution">
    <text evidence="1">The sequence shown here is derived from an EMBL/GenBank/DDBJ whole genome shotgun (WGS) entry which is preliminary data.</text>
</comment>
<protein>
    <submittedName>
        <fullName evidence="1">Uncharacterized protein</fullName>
    </submittedName>
</protein>
<organism evidence="1 2">
    <name type="scientific">Candidatus Viridilinea halotolerans</name>
    <dbReference type="NCBI Taxonomy" id="2491704"/>
    <lineage>
        <taxon>Bacteria</taxon>
        <taxon>Bacillati</taxon>
        <taxon>Chloroflexota</taxon>
        <taxon>Chloroflexia</taxon>
        <taxon>Chloroflexales</taxon>
        <taxon>Chloroflexineae</taxon>
        <taxon>Oscillochloridaceae</taxon>
        <taxon>Candidatus Viridilinea</taxon>
    </lineage>
</organism>
<gene>
    <name evidence="1" type="ORF">EI684_21315</name>
</gene>